<dbReference type="SUPFAM" id="SSF54427">
    <property type="entry name" value="NTF2-like"/>
    <property type="match status" value="1"/>
</dbReference>
<sequence length="146" mass="16400">MSIEDKYAIAELNQRYALLLDTGEPARWAAEVFTEDCFFDERQFDSGLHVGREAIAAYGDELVDMVEHVVHHMTNHVITILSDTRATGVAFGICDVQHAGGGPRLRFNVQYEDEYRKVDSTWLISKRVLVKTFEPEQVGQAPLASG</sequence>
<evidence type="ECO:0000313" key="3">
    <source>
        <dbReference type="Proteomes" id="UP001551658"/>
    </source>
</evidence>
<dbReference type="Pfam" id="PF13577">
    <property type="entry name" value="SnoaL_4"/>
    <property type="match status" value="1"/>
</dbReference>
<dbReference type="InterPro" id="IPR037401">
    <property type="entry name" value="SnoaL-like"/>
</dbReference>
<accession>A0ABV3FK70</accession>
<organism evidence="2 3">
    <name type="scientific">Nocardia fusca</name>
    <dbReference type="NCBI Taxonomy" id="941183"/>
    <lineage>
        <taxon>Bacteria</taxon>
        <taxon>Bacillati</taxon>
        <taxon>Actinomycetota</taxon>
        <taxon>Actinomycetes</taxon>
        <taxon>Mycobacteriales</taxon>
        <taxon>Nocardiaceae</taxon>
        <taxon>Nocardia</taxon>
    </lineage>
</organism>
<comment type="caution">
    <text evidence="2">The sequence shown here is derived from an EMBL/GenBank/DDBJ whole genome shotgun (WGS) entry which is preliminary data.</text>
</comment>
<dbReference type="RefSeq" id="WP_357988139.1">
    <property type="nucleotide sequence ID" value="NZ_JBFAIH010000040.1"/>
</dbReference>
<proteinExistence type="predicted"/>
<protein>
    <submittedName>
        <fullName evidence="2">Nuclear transport factor 2 family protein</fullName>
    </submittedName>
</protein>
<dbReference type="Proteomes" id="UP001551658">
    <property type="component" value="Unassembled WGS sequence"/>
</dbReference>
<gene>
    <name evidence="2" type="ORF">AB0H72_34990</name>
</gene>
<dbReference type="Gene3D" id="3.10.450.50">
    <property type="match status" value="1"/>
</dbReference>
<dbReference type="EMBL" id="JBFAIH010000040">
    <property type="protein sequence ID" value="MEV0367903.1"/>
    <property type="molecule type" value="Genomic_DNA"/>
</dbReference>
<dbReference type="CDD" id="cd00531">
    <property type="entry name" value="NTF2_like"/>
    <property type="match status" value="1"/>
</dbReference>
<evidence type="ECO:0000313" key="2">
    <source>
        <dbReference type="EMBL" id="MEV0367903.1"/>
    </source>
</evidence>
<evidence type="ECO:0000259" key="1">
    <source>
        <dbReference type="Pfam" id="PF13577"/>
    </source>
</evidence>
<feature type="domain" description="SnoaL-like" evidence="1">
    <location>
        <begin position="2"/>
        <end position="127"/>
    </location>
</feature>
<dbReference type="InterPro" id="IPR032710">
    <property type="entry name" value="NTF2-like_dom_sf"/>
</dbReference>
<reference evidence="2 3" key="1">
    <citation type="submission" date="2024-06" db="EMBL/GenBank/DDBJ databases">
        <title>The Natural Products Discovery Center: Release of the First 8490 Sequenced Strains for Exploring Actinobacteria Biosynthetic Diversity.</title>
        <authorList>
            <person name="Kalkreuter E."/>
            <person name="Kautsar S.A."/>
            <person name="Yang D."/>
            <person name="Bader C.D."/>
            <person name="Teijaro C.N."/>
            <person name="Fluegel L."/>
            <person name="Davis C.M."/>
            <person name="Simpson J.R."/>
            <person name="Lauterbach L."/>
            <person name="Steele A.D."/>
            <person name="Gui C."/>
            <person name="Meng S."/>
            <person name="Li G."/>
            <person name="Viehrig K."/>
            <person name="Ye F."/>
            <person name="Su P."/>
            <person name="Kiefer A.F."/>
            <person name="Nichols A."/>
            <person name="Cepeda A.J."/>
            <person name="Yan W."/>
            <person name="Fan B."/>
            <person name="Jiang Y."/>
            <person name="Adhikari A."/>
            <person name="Zheng C.-J."/>
            <person name="Schuster L."/>
            <person name="Cowan T.M."/>
            <person name="Smanski M.J."/>
            <person name="Chevrette M.G."/>
            <person name="De Carvalho L.P.S."/>
            <person name="Shen B."/>
        </authorList>
    </citation>
    <scope>NUCLEOTIDE SEQUENCE [LARGE SCALE GENOMIC DNA]</scope>
    <source>
        <strain evidence="2 3">NPDC050671</strain>
    </source>
</reference>
<name>A0ABV3FK70_9NOCA</name>
<keyword evidence="3" id="KW-1185">Reference proteome</keyword>